<keyword evidence="1" id="KW-0472">Membrane</keyword>
<proteinExistence type="predicted"/>
<dbReference type="EMBL" id="CAJNOW010020958">
    <property type="protein sequence ID" value="CAF1681960.1"/>
    <property type="molecule type" value="Genomic_DNA"/>
</dbReference>
<reference evidence="2" key="1">
    <citation type="submission" date="2021-02" db="EMBL/GenBank/DDBJ databases">
        <authorList>
            <person name="Nowell W R."/>
        </authorList>
    </citation>
    <scope>NUCLEOTIDE SEQUENCE</scope>
</reference>
<keyword evidence="1" id="KW-1133">Transmembrane helix</keyword>
<evidence type="ECO:0000313" key="3">
    <source>
        <dbReference type="EMBL" id="CAF4061446.1"/>
    </source>
</evidence>
<protein>
    <submittedName>
        <fullName evidence="2">Uncharacterized protein</fullName>
    </submittedName>
</protein>
<sequence length="110" mass="12235">SLSILASIIRIIALITSRILLLKIYASCLWLFMIIGIAIGIIFTSQVNDFLANDQKNNPNLVDSNYYQENFLLGMNGGLTLLMSVTILVGIIILHCLISDTNSRSYIRSK</sequence>
<feature type="transmembrane region" description="Helical" evidence="1">
    <location>
        <begin position="20"/>
        <end position="43"/>
    </location>
</feature>
<dbReference type="Proteomes" id="UP000681967">
    <property type="component" value="Unassembled WGS sequence"/>
</dbReference>
<organism evidence="2 4">
    <name type="scientific">Rotaria magnacalcarata</name>
    <dbReference type="NCBI Taxonomy" id="392030"/>
    <lineage>
        <taxon>Eukaryota</taxon>
        <taxon>Metazoa</taxon>
        <taxon>Spiralia</taxon>
        <taxon>Gnathifera</taxon>
        <taxon>Rotifera</taxon>
        <taxon>Eurotatoria</taxon>
        <taxon>Bdelloidea</taxon>
        <taxon>Philodinida</taxon>
        <taxon>Philodinidae</taxon>
        <taxon>Rotaria</taxon>
    </lineage>
</organism>
<evidence type="ECO:0000256" key="1">
    <source>
        <dbReference type="SAM" id="Phobius"/>
    </source>
</evidence>
<name>A0A816H2V5_9BILA</name>
<keyword evidence="1" id="KW-0812">Transmembrane</keyword>
<dbReference type="EMBL" id="CAJOBH010006610">
    <property type="protein sequence ID" value="CAF4061446.1"/>
    <property type="molecule type" value="Genomic_DNA"/>
</dbReference>
<dbReference type="AlphaFoldDB" id="A0A816H2V5"/>
<accession>A0A816H2V5</accession>
<gene>
    <name evidence="3" type="ORF">BYL167_LOCUS16990</name>
    <name evidence="2" type="ORF">KQP761_LOCUS36905</name>
</gene>
<feature type="transmembrane region" description="Helical" evidence="1">
    <location>
        <begin position="79"/>
        <end position="98"/>
    </location>
</feature>
<comment type="caution">
    <text evidence="2">The sequence shown here is derived from an EMBL/GenBank/DDBJ whole genome shotgun (WGS) entry which is preliminary data.</text>
</comment>
<evidence type="ECO:0000313" key="2">
    <source>
        <dbReference type="EMBL" id="CAF1681960.1"/>
    </source>
</evidence>
<evidence type="ECO:0000313" key="4">
    <source>
        <dbReference type="Proteomes" id="UP000663834"/>
    </source>
</evidence>
<dbReference type="Proteomes" id="UP000663834">
    <property type="component" value="Unassembled WGS sequence"/>
</dbReference>
<feature type="non-terminal residue" evidence="2">
    <location>
        <position position="1"/>
    </location>
</feature>